<dbReference type="Gene3D" id="3.30.160.60">
    <property type="entry name" value="Classic Zinc Finger"/>
    <property type="match status" value="1"/>
</dbReference>
<evidence type="ECO:0000313" key="2">
    <source>
        <dbReference type="EMBL" id="KAK2154749.1"/>
    </source>
</evidence>
<comment type="caution">
    <text evidence="2">The sequence shown here is derived from an EMBL/GenBank/DDBJ whole genome shotgun (WGS) entry which is preliminary data.</text>
</comment>
<dbReference type="InterPro" id="IPR052644">
    <property type="entry name" value="ZMAT3"/>
</dbReference>
<dbReference type="AlphaFoldDB" id="A0AAD9N578"/>
<evidence type="ECO:0000313" key="3">
    <source>
        <dbReference type="Proteomes" id="UP001208570"/>
    </source>
</evidence>
<organism evidence="2 3">
    <name type="scientific">Paralvinella palmiformis</name>
    <dbReference type="NCBI Taxonomy" id="53620"/>
    <lineage>
        <taxon>Eukaryota</taxon>
        <taxon>Metazoa</taxon>
        <taxon>Spiralia</taxon>
        <taxon>Lophotrochozoa</taxon>
        <taxon>Annelida</taxon>
        <taxon>Polychaeta</taxon>
        <taxon>Sedentaria</taxon>
        <taxon>Canalipalpata</taxon>
        <taxon>Terebellida</taxon>
        <taxon>Terebelliformia</taxon>
        <taxon>Alvinellidae</taxon>
        <taxon>Paralvinella</taxon>
    </lineage>
</organism>
<dbReference type="EMBL" id="JAODUP010000258">
    <property type="protein sequence ID" value="KAK2154749.1"/>
    <property type="molecule type" value="Genomic_DNA"/>
</dbReference>
<dbReference type="PROSITE" id="PS00028">
    <property type="entry name" value="ZINC_FINGER_C2H2_1"/>
    <property type="match status" value="1"/>
</dbReference>
<proteinExistence type="predicted"/>
<dbReference type="Pfam" id="PF12874">
    <property type="entry name" value="zf-met"/>
    <property type="match status" value="1"/>
</dbReference>
<dbReference type="PANTHER" id="PTHR46786:SF1">
    <property type="entry name" value="ZINC FINGER MATRIN-TYPE PROTEIN 3"/>
    <property type="match status" value="1"/>
</dbReference>
<feature type="domain" description="C2H2-type" evidence="1">
    <location>
        <begin position="94"/>
        <end position="116"/>
    </location>
</feature>
<name>A0AAD9N578_9ANNE</name>
<keyword evidence="3" id="KW-1185">Reference proteome</keyword>
<reference evidence="2" key="1">
    <citation type="journal article" date="2023" name="Mol. Biol. Evol.">
        <title>Third-Generation Sequencing Reveals the Adaptive Role of the Epigenome in Three Deep-Sea Polychaetes.</title>
        <authorList>
            <person name="Perez M."/>
            <person name="Aroh O."/>
            <person name="Sun Y."/>
            <person name="Lan Y."/>
            <person name="Juniper S.K."/>
            <person name="Young C.R."/>
            <person name="Angers B."/>
            <person name="Qian P.Y."/>
        </authorList>
    </citation>
    <scope>NUCLEOTIDE SEQUENCE</scope>
    <source>
        <strain evidence="2">P08H-3</strain>
    </source>
</reference>
<dbReference type="Proteomes" id="UP001208570">
    <property type="component" value="Unassembled WGS sequence"/>
</dbReference>
<dbReference type="InterPro" id="IPR036236">
    <property type="entry name" value="Znf_C2H2_sf"/>
</dbReference>
<protein>
    <recommendedName>
        <fullName evidence="1">C2H2-type domain-containing protein</fullName>
    </recommendedName>
</protein>
<accession>A0AAD9N578</accession>
<dbReference type="InterPro" id="IPR013087">
    <property type="entry name" value="Znf_C2H2_type"/>
</dbReference>
<sequence length="192" mass="20712">MNVMYYGMVNGYHAYYPSSAVANPSGTGLLGTGTTRHNGATSALATTGTALAGATSTASMMPKWVMPGFSATQIQYMFRHRMDKGVKVNKAVKCETCGITLNSEQQAKQHYSGKNHLKKLRGIACEGPKSRVVAIVKAHHTETGKVMAGRKGGLNVEYSVNWQRYEADQMIKTAGSGRIHSLVIAEDTELLL</sequence>
<dbReference type="SUPFAM" id="SSF57667">
    <property type="entry name" value="beta-beta-alpha zinc fingers"/>
    <property type="match status" value="1"/>
</dbReference>
<gene>
    <name evidence="2" type="ORF">LSH36_258g01002</name>
</gene>
<evidence type="ECO:0000259" key="1">
    <source>
        <dbReference type="PROSITE" id="PS00028"/>
    </source>
</evidence>
<dbReference type="PANTHER" id="PTHR46786">
    <property type="entry name" value="ZINC FINGER MATRIN-TYPE PROTEIN 3"/>
    <property type="match status" value="1"/>
</dbReference>